<evidence type="ECO:0000313" key="1">
    <source>
        <dbReference type="EMBL" id="TVZ64234.1"/>
    </source>
</evidence>
<dbReference type="EMBL" id="VISO01000003">
    <property type="protein sequence ID" value="TVZ64234.1"/>
    <property type="molecule type" value="Genomic_DNA"/>
</dbReference>
<name>A0A559SPE2_9HYPH</name>
<evidence type="ECO:0000313" key="2">
    <source>
        <dbReference type="Proteomes" id="UP000319824"/>
    </source>
</evidence>
<reference evidence="1 2" key="1">
    <citation type="submission" date="2019-06" db="EMBL/GenBank/DDBJ databases">
        <title>Pac Bio to generate improved reference genome sequences for organisms with transposon mutant libraries (support for FEBA project).</title>
        <authorList>
            <person name="Blow M."/>
        </authorList>
    </citation>
    <scope>NUCLEOTIDE SEQUENCE [LARGE SCALE GENOMIC DNA]</scope>
    <source>
        <strain evidence="1 2">USDA 1844</strain>
    </source>
</reference>
<dbReference type="Proteomes" id="UP000319824">
    <property type="component" value="Unassembled WGS sequence"/>
</dbReference>
<proteinExistence type="predicted"/>
<organism evidence="1 2">
    <name type="scientific">Rhizobium mongolense USDA 1844</name>
    <dbReference type="NCBI Taxonomy" id="1079460"/>
    <lineage>
        <taxon>Bacteria</taxon>
        <taxon>Pseudomonadati</taxon>
        <taxon>Pseudomonadota</taxon>
        <taxon>Alphaproteobacteria</taxon>
        <taxon>Hyphomicrobiales</taxon>
        <taxon>Rhizobiaceae</taxon>
        <taxon>Rhizobium/Agrobacterium group</taxon>
        <taxon>Rhizobium</taxon>
    </lineage>
</organism>
<protein>
    <submittedName>
        <fullName evidence="1">Uncharacterized protein</fullName>
    </submittedName>
</protein>
<sequence length="100" mass="10993">MTSCFAVGATKRGHGWIAYYRRLHDAENRVLRDGKHDIIFATEAEALKAANAEFLKYLYSQITGISSMGGSKKSVAKKAADRLFKKGGGTIEVERRGIEA</sequence>
<dbReference type="AlphaFoldDB" id="A0A559SPE2"/>
<gene>
    <name evidence="1" type="ORF">BCL32_4457</name>
</gene>
<accession>A0A559SPE2</accession>
<comment type="caution">
    <text evidence="1">The sequence shown here is derived from an EMBL/GenBank/DDBJ whole genome shotgun (WGS) entry which is preliminary data.</text>
</comment>
<dbReference type="RefSeq" id="WP_022715320.1">
    <property type="nucleotide sequence ID" value="NZ_ATTQ01000007.1"/>
</dbReference>